<evidence type="ECO:0000313" key="3">
    <source>
        <dbReference type="Proteomes" id="UP001162164"/>
    </source>
</evidence>
<feature type="region of interest" description="Disordered" evidence="1">
    <location>
        <begin position="524"/>
        <end position="556"/>
    </location>
</feature>
<dbReference type="EMBL" id="JAPWTJ010003328">
    <property type="protein sequence ID" value="KAJ8958380.1"/>
    <property type="molecule type" value="Genomic_DNA"/>
</dbReference>
<evidence type="ECO:0000256" key="1">
    <source>
        <dbReference type="SAM" id="MobiDB-lite"/>
    </source>
</evidence>
<dbReference type="PANTHER" id="PTHR33480">
    <property type="entry name" value="SET DOMAIN-CONTAINING PROTEIN-RELATED"/>
    <property type="match status" value="1"/>
</dbReference>
<sequence length="600" mass="67575">MMSYCLKKNQHSLDTIEVPLDSSEFSQEPQRSKGIALIALQSGVSESRDHSSSEEEIISDTDSEYVPLDEELSSSSSELNYSHSLNSLLPLLKPLKFRDGDADVLLSEENQHSLDTIEESLDSSEFSREPQTSEVVEKQKNIETQHDNQVICSNDGQTLMVGRFGPNDILKVSGLLSKMQADNISYVAKKDVIICEVARRYIRSHKEKHLLAVAKKTYEATSKKENSSDDCVKQFKALTNLIETDWANELSSEAGQNLAINKFNKPTLIPLTEDIMKYEKYLNGLIIRAKTELGSDSKNAKAYRDLLDGLFCSILIFNKRRVGELQRMQLSTFLNHYESFASSEFEKALTESERIMSKSLKRIVIRGKRGRGVPVLFDRHMVESIELCTSLRKNFISPNNIYLFALPGSENSTITGTAVMRKHAKIALGDARKASMLTSTKLRKHLATVTQILKMDKGELEQLATFMGHTGKTHNEFYRLPNDVFQTAKISKLLLLSKSGSIDQYKGQNLKDIDIGLDVPDECDDSDPLSNDDTDDDAKAGPAKRSVVEHEAEEMATSTLLTKKGKKRNLIPWTDEQKTLTEAFLRVILKRKYPLKNLKF</sequence>
<dbReference type="PANTHER" id="PTHR33480:SF1">
    <property type="entry name" value="TYR RECOMBINASE DOMAIN-CONTAINING PROTEIN"/>
    <property type="match status" value="1"/>
</dbReference>
<accession>A0ABQ9IRA0</accession>
<dbReference type="Proteomes" id="UP001162164">
    <property type="component" value="Unassembled WGS sequence"/>
</dbReference>
<feature type="compositionally biased region" description="Acidic residues" evidence="1">
    <location>
        <begin position="54"/>
        <end position="63"/>
    </location>
</feature>
<keyword evidence="3" id="KW-1185">Reference proteome</keyword>
<comment type="caution">
    <text evidence="2">The sequence shown here is derived from an EMBL/GenBank/DDBJ whole genome shotgun (WGS) entry which is preliminary data.</text>
</comment>
<organism evidence="2 3">
    <name type="scientific">Molorchus minor</name>
    <dbReference type="NCBI Taxonomy" id="1323400"/>
    <lineage>
        <taxon>Eukaryota</taxon>
        <taxon>Metazoa</taxon>
        <taxon>Ecdysozoa</taxon>
        <taxon>Arthropoda</taxon>
        <taxon>Hexapoda</taxon>
        <taxon>Insecta</taxon>
        <taxon>Pterygota</taxon>
        <taxon>Neoptera</taxon>
        <taxon>Endopterygota</taxon>
        <taxon>Coleoptera</taxon>
        <taxon>Polyphaga</taxon>
        <taxon>Cucujiformia</taxon>
        <taxon>Chrysomeloidea</taxon>
        <taxon>Cerambycidae</taxon>
        <taxon>Lamiinae</taxon>
        <taxon>Monochamini</taxon>
        <taxon>Molorchus</taxon>
    </lineage>
</organism>
<evidence type="ECO:0000313" key="2">
    <source>
        <dbReference type="EMBL" id="KAJ8958380.1"/>
    </source>
</evidence>
<protein>
    <submittedName>
        <fullName evidence="2">Uncharacterized protein</fullName>
    </submittedName>
</protein>
<proteinExistence type="predicted"/>
<name>A0ABQ9IRA0_9CUCU</name>
<feature type="region of interest" description="Disordered" evidence="1">
    <location>
        <begin position="43"/>
        <end position="63"/>
    </location>
</feature>
<reference evidence="2" key="1">
    <citation type="journal article" date="2023" name="Insect Mol. Biol.">
        <title>Genome sequencing provides insights into the evolution of gene families encoding plant cell wall-degrading enzymes in longhorned beetles.</title>
        <authorList>
            <person name="Shin N.R."/>
            <person name="Okamura Y."/>
            <person name="Kirsch R."/>
            <person name="Pauchet Y."/>
        </authorList>
    </citation>
    <scope>NUCLEOTIDE SEQUENCE</scope>
    <source>
        <strain evidence="2">MMC_N1</strain>
    </source>
</reference>
<feature type="compositionally biased region" description="Acidic residues" evidence="1">
    <location>
        <begin position="524"/>
        <end position="536"/>
    </location>
</feature>
<gene>
    <name evidence="2" type="ORF">NQ317_001993</name>
</gene>